<dbReference type="Proteomes" id="UP000037729">
    <property type="component" value="Unassembled WGS sequence"/>
</dbReference>
<reference evidence="1 2" key="1">
    <citation type="submission" date="2015-08" db="EMBL/GenBank/DDBJ databases">
        <title>Genomes of Isolates from Cabo Rojo, PR.</title>
        <authorList>
            <person name="Sanchez-Nieves R.L."/>
            <person name="Montalvo-Rodriguez R."/>
        </authorList>
    </citation>
    <scope>NUCLEOTIDE SEQUENCE [LARGE SCALE GENOMIC DNA]</scope>
    <source>
        <strain evidence="1 2">SL3</strain>
    </source>
</reference>
<evidence type="ECO:0000313" key="1">
    <source>
        <dbReference type="EMBL" id="KOX92470.1"/>
    </source>
</evidence>
<proteinExistence type="predicted"/>
<dbReference type="PATRIC" id="fig|1705562.3.peg.3418"/>
<organism evidence="1 2">
    <name type="scientific">Haloarcula rubripromontorii</name>
    <dbReference type="NCBI Taxonomy" id="1705562"/>
    <lineage>
        <taxon>Archaea</taxon>
        <taxon>Methanobacteriati</taxon>
        <taxon>Methanobacteriota</taxon>
        <taxon>Stenosarchaea group</taxon>
        <taxon>Halobacteria</taxon>
        <taxon>Halobacteriales</taxon>
        <taxon>Haloarculaceae</taxon>
        <taxon>Haloarcula</taxon>
    </lineage>
</organism>
<evidence type="ECO:0000313" key="2">
    <source>
        <dbReference type="Proteomes" id="UP000037729"/>
    </source>
</evidence>
<protein>
    <submittedName>
        <fullName evidence="1">Uncharacterized protein</fullName>
    </submittedName>
</protein>
<keyword evidence="2" id="KW-1185">Reference proteome</keyword>
<dbReference type="EMBL" id="LIUF01000004">
    <property type="protein sequence ID" value="KOX92470.1"/>
    <property type="molecule type" value="Genomic_DNA"/>
</dbReference>
<accession>A0A0N0BNG5</accession>
<gene>
    <name evidence="1" type="ORF">AMS69_14050</name>
</gene>
<comment type="caution">
    <text evidence="1">The sequence shown here is derived from an EMBL/GenBank/DDBJ whole genome shotgun (WGS) entry which is preliminary data.</text>
</comment>
<sequence>MGPGFQDTGSLELRKMARTLSERAKRENVYSENEEFLSYIEDLSQTLAQHILQAIPSVQKYDGPKPIPDEQSISELEEGDFYYELLRYAELKPSEFNELNPIKRRKIRELASKELTELFNEFWRQEDMAVLNRHTAVEFTVSRLA</sequence>
<name>A0A0N0BNG5_9EURY</name>
<dbReference type="AlphaFoldDB" id="A0A0N0BNG5"/>